<evidence type="ECO:0000313" key="6">
    <source>
        <dbReference type="EMBL" id="VAX05243.1"/>
    </source>
</evidence>
<dbReference type="GO" id="GO:0008825">
    <property type="term" value="F:cyclopropane-fatty-acyl-phospholipid synthase activity"/>
    <property type="evidence" value="ECO:0007669"/>
    <property type="project" value="UniProtKB-EC"/>
</dbReference>
<dbReference type="AlphaFoldDB" id="A0A3B1AZW2"/>
<dbReference type="Gene3D" id="3.40.50.150">
    <property type="entry name" value="Vaccinia Virus protein VP39"/>
    <property type="match status" value="1"/>
</dbReference>
<dbReference type="GO" id="GO:0032259">
    <property type="term" value="P:methylation"/>
    <property type="evidence" value="ECO:0007669"/>
    <property type="project" value="UniProtKB-KW"/>
</dbReference>
<keyword evidence="2 6" id="KW-0489">Methyltransferase</keyword>
<dbReference type="PANTHER" id="PTHR43667:SF2">
    <property type="entry name" value="FATTY ACID C-METHYL TRANSFERASE"/>
    <property type="match status" value="1"/>
</dbReference>
<dbReference type="PIRSF" id="PIRSF003085">
    <property type="entry name" value="CMAS"/>
    <property type="match status" value="1"/>
</dbReference>
<evidence type="ECO:0000256" key="2">
    <source>
        <dbReference type="ARBA" id="ARBA00022603"/>
    </source>
</evidence>
<dbReference type="PANTHER" id="PTHR43667">
    <property type="entry name" value="CYCLOPROPANE-FATTY-ACYL-PHOSPHOLIPID SYNTHASE"/>
    <property type="match status" value="1"/>
</dbReference>
<dbReference type="SUPFAM" id="SSF53335">
    <property type="entry name" value="S-adenosyl-L-methionine-dependent methyltransferases"/>
    <property type="match status" value="1"/>
</dbReference>
<keyword evidence="4" id="KW-0949">S-adenosyl-L-methionine</keyword>
<evidence type="ECO:0000256" key="4">
    <source>
        <dbReference type="ARBA" id="ARBA00022691"/>
    </source>
</evidence>
<evidence type="ECO:0000256" key="3">
    <source>
        <dbReference type="ARBA" id="ARBA00022679"/>
    </source>
</evidence>
<comment type="similarity">
    <text evidence="1">Belongs to the CFA/CMAS family.</text>
</comment>
<dbReference type="InterPro" id="IPR050723">
    <property type="entry name" value="CFA/CMAS"/>
</dbReference>
<dbReference type="EMBL" id="UOFW01000130">
    <property type="protein sequence ID" value="VAX05243.1"/>
    <property type="molecule type" value="Genomic_DNA"/>
</dbReference>
<dbReference type="Pfam" id="PF02353">
    <property type="entry name" value="CMAS"/>
    <property type="match status" value="1"/>
</dbReference>
<name>A0A3B1AZW2_9ZZZZ</name>
<evidence type="ECO:0000256" key="1">
    <source>
        <dbReference type="ARBA" id="ARBA00010815"/>
    </source>
</evidence>
<reference evidence="6" key="1">
    <citation type="submission" date="2018-06" db="EMBL/GenBank/DDBJ databases">
        <authorList>
            <person name="Zhirakovskaya E."/>
        </authorList>
    </citation>
    <scope>NUCLEOTIDE SEQUENCE</scope>
</reference>
<proteinExistence type="inferred from homology"/>
<accession>A0A3B1AZW2</accession>
<sequence length="431" mass="49780">MQHNLQQKELVKNDRSAVLLSKKKQKSGLFSGPLSKRIPAVLLPLNLIQRGQLDLLLPDGKTTVYSGKAQGTQADMQVHDWKVFNHMLSRGDIGLGEDYIKGLWDSGNLKNFMRLAVENIQAFERFSRSNIFYRLAYALKNRFSPNTQRKSRKNVHVHYDLGNDFYKLWLDQGMTYSSALFQGDASKTLQEAQQAKYQRLLDRLTSSPSTVPGHILEIGCGWGGFMEKAAKSDFRVTGVTLSREQAVWARERLEKAGLDKVTEVRLKDYRELDGQYDHIVSIGMFEHVGKAFWPEYMNTVHKYLKPGGRAMIQTIIIRDDLFENYRNSSDFIREYIFPGGMLPSRECFEQEAVKADLTVNDVFHFGQDYAITLKKWLDNFDASIEDIKAMGYCDKFIRKWRFYLTSCAAMFRSGRIDVMQVELMKKKSYDR</sequence>
<dbReference type="CDD" id="cd02440">
    <property type="entry name" value="AdoMet_MTases"/>
    <property type="match status" value="1"/>
</dbReference>
<dbReference type="InterPro" id="IPR029063">
    <property type="entry name" value="SAM-dependent_MTases_sf"/>
</dbReference>
<gene>
    <name evidence="6" type="ORF">MNBD_ALPHA03-440</name>
</gene>
<protein>
    <submittedName>
        <fullName evidence="6">Cyclopropane-fatty-acyl-phospholipid synthase</fullName>
        <ecNumber evidence="6">2.1.1.79</ecNumber>
    </submittedName>
</protein>
<keyword evidence="5" id="KW-0443">Lipid metabolism</keyword>
<keyword evidence="3 6" id="KW-0808">Transferase</keyword>
<dbReference type="InterPro" id="IPR003333">
    <property type="entry name" value="CMAS"/>
</dbReference>
<dbReference type="EC" id="2.1.1.79" evidence="6"/>
<organism evidence="6">
    <name type="scientific">hydrothermal vent metagenome</name>
    <dbReference type="NCBI Taxonomy" id="652676"/>
    <lineage>
        <taxon>unclassified sequences</taxon>
        <taxon>metagenomes</taxon>
        <taxon>ecological metagenomes</taxon>
    </lineage>
</organism>
<evidence type="ECO:0000256" key="5">
    <source>
        <dbReference type="ARBA" id="ARBA00023098"/>
    </source>
</evidence>
<dbReference type="GO" id="GO:0008610">
    <property type="term" value="P:lipid biosynthetic process"/>
    <property type="evidence" value="ECO:0007669"/>
    <property type="project" value="InterPro"/>
</dbReference>